<comment type="cofactor">
    <cofactor evidence="1">
        <name>K(+)</name>
        <dbReference type="ChEBI" id="CHEBI:29103"/>
    </cofactor>
</comment>
<keyword evidence="8 14" id="KW-0418">Kinase</keyword>
<dbReference type="InterPro" id="IPR015793">
    <property type="entry name" value="Pyrv_Knase_brl"/>
</dbReference>
<evidence type="ECO:0000256" key="6">
    <source>
        <dbReference type="ARBA" id="ARBA00022723"/>
    </source>
</evidence>
<evidence type="ECO:0000313" key="19">
    <source>
        <dbReference type="Proteomes" id="UP000315017"/>
    </source>
</evidence>
<dbReference type="NCBIfam" id="NF004491">
    <property type="entry name" value="PRK05826.1"/>
    <property type="match status" value="1"/>
</dbReference>
<dbReference type="Pfam" id="PF02887">
    <property type="entry name" value="PK_C"/>
    <property type="match status" value="1"/>
</dbReference>
<evidence type="ECO:0000256" key="14">
    <source>
        <dbReference type="RuleBase" id="RU000504"/>
    </source>
</evidence>
<dbReference type="GO" id="GO:0000287">
    <property type="term" value="F:magnesium ion binding"/>
    <property type="evidence" value="ECO:0007669"/>
    <property type="project" value="UniProtKB-UniRule"/>
</dbReference>
<dbReference type="InterPro" id="IPR015813">
    <property type="entry name" value="Pyrv/PenolPyrv_kinase-like_dom"/>
</dbReference>
<evidence type="ECO:0000256" key="3">
    <source>
        <dbReference type="ARBA" id="ARBA00008663"/>
    </source>
</evidence>
<evidence type="ECO:0000259" key="17">
    <source>
        <dbReference type="Pfam" id="PF02887"/>
    </source>
</evidence>
<comment type="pathway">
    <text evidence="2 14">Carbohydrate degradation; glycolysis; pyruvate from D-glyceraldehyde 3-phosphate: step 5/5.</text>
</comment>
<evidence type="ECO:0000256" key="9">
    <source>
        <dbReference type="ARBA" id="ARBA00022840"/>
    </source>
</evidence>
<keyword evidence="11 14" id="KW-0324">Glycolysis</keyword>
<dbReference type="InterPro" id="IPR040442">
    <property type="entry name" value="Pyrv_kinase-like_dom_sf"/>
</dbReference>
<dbReference type="Gene3D" id="2.40.33.10">
    <property type="entry name" value="PK beta-barrel domain-like"/>
    <property type="match status" value="1"/>
</dbReference>
<organism evidence="18 19">
    <name type="scientific">Anatilimnocola aggregata</name>
    <dbReference type="NCBI Taxonomy" id="2528021"/>
    <lineage>
        <taxon>Bacteria</taxon>
        <taxon>Pseudomonadati</taxon>
        <taxon>Planctomycetota</taxon>
        <taxon>Planctomycetia</taxon>
        <taxon>Pirellulales</taxon>
        <taxon>Pirellulaceae</taxon>
        <taxon>Anatilimnocola</taxon>
    </lineage>
</organism>
<dbReference type="NCBIfam" id="TIGR01064">
    <property type="entry name" value="pyruv_kin"/>
    <property type="match status" value="1"/>
</dbReference>
<gene>
    <name evidence="18" type="primary">pyk</name>
    <name evidence="18" type="ORF">ETAA8_18890</name>
</gene>
<accession>A0A517Y9A8</accession>
<dbReference type="Gene3D" id="3.40.1380.20">
    <property type="entry name" value="Pyruvate kinase, C-terminal domain"/>
    <property type="match status" value="1"/>
</dbReference>
<keyword evidence="6" id="KW-0479">Metal-binding</keyword>
<feature type="region of interest" description="Disordered" evidence="15">
    <location>
        <begin position="1"/>
        <end position="21"/>
    </location>
</feature>
<dbReference type="OrthoDB" id="9812123at2"/>
<dbReference type="InterPro" id="IPR015795">
    <property type="entry name" value="Pyrv_Knase_C"/>
</dbReference>
<sequence>MSTATTTHTPSRHPGVTISPLSTRGRTKIVATVGPACRSIEMLTKLIRAGVSVFRLNTAHGNEQQRAEILADIRKASAEIGIEVGVLVDLAGPKIRLGELHTDPTNCEPGAIYRFVRGNNPQAADELTCTYASLVSELQVGDSVMLADGTVSMVVVGKVNDEVRCRVVGGGIIRSRQGINLPGAKLSVASLTEADMANALWAAKNDIDFVSLSFVRSPVNVLLLKELLQSQGCKAWVIAKIEKPEALLHLKEIVAVADGVMVARGDLGVEIDVAEIAVAQKRIVRECQEQGKPVIVATQMLDSMHHNRRPTRAEATDVANAILDGADACMLSGETAIGEFPVEAVETMNRIAIATEPLLKEMSYKTRVAHDDVHPITAAVVRGTAVIVEQLGAKLVVVATRGGGTCRLRSKQRDFVPTIGTSDSLAVLRLLTLFWGVTPLAGAPVHDGPALRAFIDDWGRKQGLLQKGDCVVFVTGTNFYPLAQNLLVVHQVE</sequence>
<evidence type="ECO:0000256" key="13">
    <source>
        <dbReference type="NCBIfam" id="TIGR01064"/>
    </source>
</evidence>
<dbReference type="AlphaFoldDB" id="A0A517Y9A8"/>
<dbReference type="EMBL" id="CP036274">
    <property type="protein sequence ID" value="QDU26806.1"/>
    <property type="molecule type" value="Genomic_DNA"/>
</dbReference>
<dbReference type="InterPro" id="IPR015806">
    <property type="entry name" value="Pyrv_Knase_insert_dom_sf"/>
</dbReference>
<dbReference type="KEGG" id="aagg:ETAA8_18890"/>
<evidence type="ECO:0000256" key="11">
    <source>
        <dbReference type="ARBA" id="ARBA00023152"/>
    </source>
</evidence>
<evidence type="ECO:0000256" key="1">
    <source>
        <dbReference type="ARBA" id="ARBA00001958"/>
    </source>
</evidence>
<protein>
    <recommendedName>
        <fullName evidence="4 13">Pyruvate kinase</fullName>
        <ecNumber evidence="4 13">2.7.1.40</ecNumber>
    </recommendedName>
</protein>
<evidence type="ECO:0000259" key="16">
    <source>
        <dbReference type="Pfam" id="PF00224"/>
    </source>
</evidence>
<dbReference type="PROSITE" id="PS00110">
    <property type="entry name" value="PYRUVATE_KINASE"/>
    <property type="match status" value="1"/>
</dbReference>
<dbReference type="PANTHER" id="PTHR11817">
    <property type="entry name" value="PYRUVATE KINASE"/>
    <property type="match status" value="1"/>
</dbReference>
<comment type="similarity">
    <text evidence="3 14">Belongs to the pyruvate kinase family.</text>
</comment>
<dbReference type="UniPathway" id="UPA00109">
    <property type="reaction ID" value="UER00188"/>
</dbReference>
<dbReference type="Pfam" id="PF00224">
    <property type="entry name" value="PK"/>
    <property type="match status" value="1"/>
</dbReference>
<dbReference type="SUPFAM" id="SSF50800">
    <property type="entry name" value="PK beta-barrel domain-like"/>
    <property type="match status" value="1"/>
</dbReference>
<evidence type="ECO:0000256" key="8">
    <source>
        <dbReference type="ARBA" id="ARBA00022777"/>
    </source>
</evidence>
<keyword evidence="10 14" id="KW-0460">Magnesium</keyword>
<dbReference type="InterPro" id="IPR011037">
    <property type="entry name" value="Pyrv_Knase-like_insert_dom_sf"/>
</dbReference>
<evidence type="ECO:0000313" key="18">
    <source>
        <dbReference type="EMBL" id="QDU26806.1"/>
    </source>
</evidence>
<dbReference type="InterPro" id="IPR036918">
    <property type="entry name" value="Pyrv_Knase_C_sf"/>
</dbReference>
<reference evidence="18 19" key="1">
    <citation type="submission" date="2019-02" db="EMBL/GenBank/DDBJ databases">
        <title>Deep-cultivation of Planctomycetes and their phenomic and genomic characterization uncovers novel biology.</title>
        <authorList>
            <person name="Wiegand S."/>
            <person name="Jogler M."/>
            <person name="Boedeker C."/>
            <person name="Pinto D."/>
            <person name="Vollmers J."/>
            <person name="Rivas-Marin E."/>
            <person name="Kohn T."/>
            <person name="Peeters S.H."/>
            <person name="Heuer A."/>
            <person name="Rast P."/>
            <person name="Oberbeckmann S."/>
            <person name="Bunk B."/>
            <person name="Jeske O."/>
            <person name="Meyerdierks A."/>
            <person name="Storesund J.E."/>
            <person name="Kallscheuer N."/>
            <person name="Luecker S."/>
            <person name="Lage O.M."/>
            <person name="Pohl T."/>
            <person name="Merkel B.J."/>
            <person name="Hornburger P."/>
            <person name="Mueller R.-W."/>
            <person name="Bruemmer F."/>
            <person name="Labrenz M."/>
            <person name="Spormann A.M."/>
            <person name="Op den Camp H."/>
            <person name="Overmann J."/>
            <person name="Amann R."/>
            <person name="Jetten M.S.M."/>
            <person name="Mascher T."/>
            <person name="Medema M.H."/>
            <person name="Devos D.P."/>
            <person name="Kaster A.-K."/>
            <person name="Ovreas L."/>
            <person name="Rohde M."/>
            <person name="Galperin M.Y."/>
            <person name="Jogler C."/>
        </authorList>
    </citation>
    <scope>NUCLEOTIDE SEQUENCE [LARGE SCALE GENOMIC DNA]</scope>
    <source>
        <strain evidence="18 19">ETA_A8</strain>
    </source>
</reference>
<evidence type="ECO:0000256" key="15">
    <source>
        <dbReference type="SAM" id="MobiDB-lite"/>
    </source>
</evidence>
<dbReference type="GO" id="GO:0016301">
    <property type="term" value="F:kinase activity"/>
    <property type="evidence" value="ECO:0007669"/>
    <property type="project" value="UniProtKB-KW"/>
</dbReference>
<feature type="domain" description="Pyruvate kinase C-terminal" evidence="17">
    <location>
        <begin position="379"/>
        <end position="490"/>
    </location>
</feature>
<feature type="domain" description="Pyruvate kinase barrel" evidence="16">
    <location>
        <begin position="26"/>
        <end position="345"/>
    </location>
</feature>
<name>A0A517Y9A8_9BACT</name>
<dbReference type="InterPro" id="IPR018209">
    <property type="entry name" value="Pyrv_Knase_AS"/>
</dbReference>
<keyword evidence="9" id="KW-0067">ATP-binding</keyword>
<evidence type="ECO:0000256" key="5">
    <source>
        <dbReference type="ARBA" id="ARBA00022679"/>
    </source>
</evidence>
<dbReference type="RefSeq" id="WP_145087635.1">
    <property type="nucleotide sequence ID" value="NZ_CP036274.1"/>
</dbReference>
<dbReference type="GO" id="GO:0004743">
    <property type="term" value="F:pyruvate kinase activity"/>
    <property type="evidence" value="ECO:0007669"/>
    <property type="project" value="UniProtKB-UniRule"/>
</dbReference>
<dbReference type="Gene3D" id="3.20.20.60">
    <property type="entry name" value="Phosphoenolpyruvate-binding domains"/>
    <property type="match status" value="1"/>
</dbReference>
<keyword evidence="7" id="KW-0547">Nucleotide-binding</keyword>
<keyword evidence="5 14" id="KW-0808">Transferase</keyword>
<evidence type="ECO:0000256" key="12">
    <source>
        <dbReference type="ARBA" id="ARBA00023317"/>
    </source>
</evidence>
<dbReference type="SUPFAM" id="SSF52935">
    <property type="entry name" value="PK C-terminal domain-like"/>
    <property type="match status" value="1"/>
</dbReference>
<dbReference type="GO" id="GO:0030955">
    <property type="term" value="F:potassium ion binding"/>
    <property type="evidence" value="ECO:0007669"/>
    <property type="project" value="UniProtKB-UniRule"/>
</dbReference>
<keyword evidence="19" id="KW-1185">Reference proteome</keyword>
<dbReference type="InterPro" id="IPR001697">
    <property type="entry name" value="Pyr_Knase"/>
</dbReference>
<dbReference type="EC" id="2.7.1.40" evidence="4 13"/>
<dbReference type="Proteomes" id="UP000315017">
    <property type="component" value="Chromosome"/>
</dbReference>
<evidence type="ECO:0000256" key="2">
    <source>
        <dbReference type="ARBA" id="ARBA00004997"/>
    </source>
</evidence>
<comment type="catalytic activity">
    <reaction evidence="14">
        <text>pyruvate + ATP = phosphoenolpyruvate + ADP + H(+)</text>
        <dbReference type="Rhea" id="RHEA:18157"/>
        <dbReference type="ChEBI" id="CHEBI:15361"/>
        <dbReference type="ChEBI" id="CHEBI:15378"/>
        <dbReference type="ChEBI" id="CHEBI:30616"/>
        <dbReference type="ChEBI" id="CHEBI:58702"/>
        <dbReference type="ChEBI" id="CHEBI:456216"/>
        <dbReference type="EC" id="2.7.1.40"/>
    </reaction>
</comment>
<evidence type="ECO:0000256" key="10">
    <source>
        <dbReference type="ARBA" id="ARBA00022842"/>
    </source>
</evidence>
<keyword evidence="12 18" id="KW-0670">Pyruvate</keyword>
<proteinExistence type="inferred from homology"/>
<dbReference type="SUPFAM" id="SSF51621">
    <property type="entry name" value="Phosphoenolpyruvate/pyruvate domain"/>
    <property type="match status" value="1"/>
</dbReference>
<evidence type="ECO:0000256" key="7">
    <source>
        <dbReference type="ARBA" id="ARBA00022741"/>
    </source>
</evidence>
<dbReference type="GO" id="GO:0005524">
    <property type="term" value="F:ATP binding"/>
    <property type="evidence" value="ECO:0007669"/>
    <property type="project" value="UniProtKB-KW"/>
</dbReference>
<dbReference type="PRINTS" id="PR01050">
    <property type="entry name" value="PYRUVTKNASE"/>
</dbReference>
<evidence type="ECO:0000256" key="4">
    <source>
        <dbReference type="ARBA" id="ARBA00012142"/>
    </source>
</evidence>